<feature type="signal peptide" evidence="2">
    <location>
        <begin position="1"/>
        <end position="15"/>
    </location>
</feature>
<keyword evidence="2" id="KW-0732">Signal</keyword>
<dbReference type="EMBL" id="ML975149">
    <property type="protein sequence ID" value="KAF1817145.1"/>
    <property type="molecule type" value="Genomic_DNA"/>
</dbReference>
<evidence type="ECO:0000313" key="3">
    <source>
        <dbReference type="EMBL" id="KAF1817145.1"/>
    </source>
</evidence>
<evidence type="ECO:0000256" key="1">
    <source>
        <dbReference type="SAM" id="MobiDB-lite"/>
    </source>
</evidence>
<protein>
    <submittedName>
        <fullName evidence="3 5">Uncharacterized protein</fullName>
    </submittedName>
</protein>
<dbReference type="GeneID" id="54423949"/>
<reference evidence="5" key="3">
    <citation type="submission" date="2025-04" db="UniProtKB">
        <authorList>
            <consortium name="RefSeq"/>
        </authorList>
    </citation>
    <scope>IDENTIFICATION</scope>
    <source>
        <strain evidence="5">CBS 781.70</strain>
    </source>
</reference>
<reference evidence="3 5" key="1">
    <citation type="submission" date="2020-01" db="EMBL/GenBank/DDBJ databases">
        <authorList>
            <consortium name="DOE Joint Genome Institute"/>
            <person name="Haridas S."/>
            <person name="Albert R."/>
            <person name="Binder M."/>
            <person name="Bloem J."/>
            <person name="Labutti K."/>
            <person name="Salamov A."/>
            <person name="Andreopoulos B."/>
            <person name="Baker S.E."/>
            <person name="Barry K."/>
            <person name="Bills G."/>
            <person name="Bluhm B.H."/>
            <person name="Cannon C."/>
            <person name="Castanera R."/>
            <person name="Culley D.E."/>
            <person name="Daum C."/>
            <person name="Ezra D."/>
            <person name="Gonzalez J.B."/>
            <person name="Henrissat B."/>
            <person name="Kuo A."/>
            <person name="Liang C."/>
            <person name="Lipzen A."/>
            <person name="Lutzoni F."/>
            <person name="Magnuson J."/>
            <person name="Mondo S."/>
            <person name="Nolan M."/>
            <person name="Ohm R."/>
            <person name="Pangilinan J."/>
            <person name="Park H.-J."/>
            <person name="Ramirez L."/>
            <person name="Alfaro M."/>
            <person name="Sun H."/>
            <person name="Tritt A."/>
            <person name="Yoshinaga Y."/>
            <person name="Zwiers L.-H."/>
            <person name="Turgeon B.G."/>
            <person name="Goodwin S.B."/>
            <person name="Spatafora J.W."/>
            <person name="Crous P.W."/>
            <person name="Grigoriev I.V."/>
        </authorList>
    </citation>
    <scope>NUCLEOTIDE SEQUENCE</scope>
    <source>
        <strain evidence="3 5">CBS 781.70</strain>
    </source>
</reference>
<gene>
    <name evidence="3 5" type="ORF">P152DRAFT_9558</name>
</gene>
<evidence type="ECO:0000256" key="2">
    <source>
        <dbReference type="SAM" id="SignalP"/>
    </source>
</evidence>
<feature type="compositionally biased region" description="Low complexity" evidence="1">
    <location>
        <begin position="203"/>
        <end position="220"/>
    </location>
</feature>
<proteinExistence type="predicted"/>
<accession>A0A6G1GGB4</accession>
<name>A0A6G1GGB4_9PEZI</name>
<organism evidence="3">
    <name type="scientific">Eremomyces bilateralis CBS 781.70</name>
    <dbReference type="NCBI Taxonomy" id="1392243"/>
    <lineage>
        <taxon>Eukaryota</taxon>
        <taxon>Fungi</taxon>
        <taxon>Dikarya</taxon>
        <taxon>Ascomycota</taxon>
        <taxon>Pezizomycotina</taxon>
        <taxon>Dothideomycetes</taxon>
        <taxon>Dothideomycetes incertae sedis</taxon>
        <taxon>Eremomycetales</taxon>
        <taxon>Eremomycetaceae</taxon>
        <taxon>Eremomyces</taxon>
    </lineage>
</organism>
<dbReference type="OrthoDB" id="3882295at2759"/>
<feature type="chain" id="PRO_5044632141" evidence="2">
    <location>
        <begin position="16"/>
        <end position="423"/>
    </location>
</feature>
<dbReference type="InterPro" id="IPR011692">
    <property type="entry name" value="Stress_up-reg_Nod19"/>
</dbReference>
<evidence type="ECO:0000313" key="5">
    <source>
        <dbReference type="RefSeq" id="XP_033538776.1"/>
    </source>
</evidence>
<sequence>MKSLILFSLPLLASAAPASNPQSKRQLSGLLSMFLDTLPVVNSTEETPVIRPDAKRTVITWGPITMLPGNADKPFGTISMDPRGETFMSVLNEGFPKDASVLFGQIKLTSANGEPIGVETGVYTHHMLSFTNKESTSWVAECDTPTIDPNAKPASGLTDFFAGLGSLGSSGGPSWLSIFGGSGDDGGSSELAGLFGASSTDEATGSGSATTPTSSSAGAASDEHSHSHRRRQLGILPGSPFLMVGEDSGNAPVYYSDKDGKFESGYYLPADAMITIQSDLVNYKDEPQEVYLSMNLEYMPGKIGPDTKTKLMSVAGCAGREIKLDTAGESRTTSDKFAIYEDGYIINGKGHLHDGGVSMILLVNDKEVCTSKATYGGASGTMELNGEKWETISNMTRCAEPIPVKKGDYITMTAVYDLKLHPL</sequence>
<dbReference type="AlphaFoldDB" id="A0A6G1GGB4"/>
<evidence type="ECO:0000313" key="4">
    <source>
        <dbReference type="Proteomes" id="UP000504638"/>
    </source>
</evidence>
<dbReference type="Proteomes" id="UP000504638">
    <property type="component" value="Unplaced"/>
</dbReference>
<feature type="region of interest" description="Disordered" evidence="1">
    <location>
        <begin position="190"/>
        <end position="230"/>
    </location>
</feature>
<dbReference type="RefSeq" id="XP_033538776.1">
    <property type="nucleotide sequence ID" value="XM_033683379.1"/>
</dbReference>
<dbReference type="Pfam" id="PF07712">
    <property type="entry name" value="SURNod19"/>
    <property type="match status" value="1"/>
</dbReference>
<reference evidence="5" key="2">
    <citation type="submission" date="2020-04" db="EMBL/GenBank/DDBJ databases">
        <authorList>
            <consortium name="NCBI Genome Project"/>
        </authorList>
    </citation>
    <scope>NUCLEOTIDE SEQUENCE</scope>
    <source>
        <strain evidence="5">CBS 781.70</strain>
    </source>
</reference>
<keyword evidence="4" id="KW-1185">Reference proteome</keyword>